<comment type="caution">
    <text evidence="1">The sequence shown here is derived from an EMBL/GenBank/DDBJ whole genome shotgun (WGS) entry which is preliminary data.</text>
</comment>
<protein>
    <submittedName>
        <fullName evidence="1">Uncharacterized protein</fullName>
    </submittedName>
</protein>
<sequence>MEEIRQALHECEEGLETNKRMLDDIRRRLARRAVENRNRRRSDAESLRTRQRIISDFANNILHPPSHLYRQPVSFGYGDVALDVHIYEKRMRTDFAVFEELNCDDILTALDYISPTLFDLIQDLARYVEVMGEMPHKLDPRSEVYQACNKVKSALNVHDVDIPGVLYEFRAQNGQ</sequence>
<reference evidence="1 2" key="1">
    <citation type="submission" date="2024-07" db="EMBL/GenBank/DDBJ databases">
        <title>Section-level genome sequencing and comparative genomics of Aspergillus sections Usti and Cavernicolus.</title>
        <authorList>
            <consortium name="Lawrence Berkeley National Laboratory"/>
            <person name="Nybo J.L."/>
            <person name="Vesth T.C."/>
            <person name="Theobald S."/>
            <person name="Frisvad J.C."/>
            <person name="Larsen T.O."/>
            <person name="Kjaerboelling I."/>
            <person name="Rothschild-Mancinelli K."/>
            <person name="Lyhne E.K."/>
            <person name="Kogle M.E."/>
            <person name="Barry K."/>
            <person name="Clum A."/>
            <person name="Na H."/>
            <person name="Ledsgaard L."/>
            <person name="Lin J."/>
            <person name="Lipzen A."/>
            <person name="Kuo A."/>
            <person name="Riley R."/>
            <person name="Mondo S."/>
            <person name="Labutti K."/>
            <person name="Haridas S."/>
            <person name="Pangalinan J."/>
            <person name="Salamov A.A."/>
            <person name="Simmons B.A."/>
            <person name="Magnuson J.K."/>
            <person name="Chen J."/>
            <person name="Drula E."/>
            <person name="Henrissat B."/>
            <person name="Wiebenga A."/>
            <person name="Lubbers R.J."/>
            <person name="Gomes A.C."/>
            <person name="Makela M.R."/>
            <person name="Stajich J."/>
            <person name="Grigoriev I.V."/>
            <person name="Mortensen U.H."/>
            <person name="De Vries R.P."/>
            <person name="Baker S.E."/>
            <person name="Andersen M.R."/>
        </authorList>
    </citation>
    <scope>NUCLEOTIDE SEQUENCE [LARGE SCALE GENOMIC DNA]</scope>
    <source>
        <strain evidence="1 2">CBS 588.65</strain>
    </source>
</reference>
<dbReference type="EMBL" id="JBFXLT010000252">
    <property type="protein sequence ID" value="KAL2801747.1"/>
    <property type="molecule type" value="Genomic_DNA"/>
</dbReference>
<proteinExistence type="predicted"/>
<organism evidence="1 2">
    <name type="scientific">Aspergillus granulosus</name>
    <dbReference type="NCBI Taxonomy" id="176169"/>
    <lineage>
        <taxon>Eukaryota</taxon>
        <taxon>Fungi</taxon>
        <taxon>Dikarya</taxon>
        <taxon>Ascomycota</taxon>
        <taxon>Pezizomycotina</taxon>
        <taxon>Eurotiomycetes</taxon>
        <taxon>Eurotiomycetidae</taxon>
        <taxon>Eurotiales</taxon>
        <taxon>Aspergillaceae</taxon>
        <taxon>Aspergillus</taxon>
        <taxon>Aspergillus subgen. Nidulantes</taxon>
    </lineage>
</organism>
<name>A0ABR4GRV1_9EURO</name>
<evidence type="ECO:0000313" key="1">
    <source>
        <dbReference type="EMBL" id="KAL2801747.1"/>
    </source>
</evidence>
<gene>
    <name evidence="1" type="ORF">BJX63DRAFT_441928</name>
</gene>
<dbReference type="Proteomes" id="UP001610334">
    <property type="component" value="Unassembled WGS sequence"/>
</dbReference>
<accession>A0ABR4GRV1</accession>
<evidence type="ECO:0000313" key="2">
    <source>
        <dbReference type="Proteomes" id="UP001610334"/>
    </source>
</evidence>
<keyword evidence="2" id="KW-1185">Reference proteome</keyword>